<dbReference type="Proteomes" id="UP000664554">
    <property type="component" value="Unassembled WGS sequence"/>
</dbReference>
<keyword evidence="2" id="KW-1185">Reference proteome</keyword>
<proteinExistence type="predicted"/>
<name>A0ABS3NML0_9GAMM</name>
<accession>A0ABS3NML0</accession>
<evidence type="ECO:0000313" key="2">
    <source>
        <dbReference type="Proteomes" id="UP000664554"/>
    </source>
</evidence>
<evidence type="ECO:0000313" key="1">
    <source>
        <dbReference type="EMBL" id="MBO1530644.1"/>
    </source>
</evidence>
<reference evidence="1 2" key="1">
    <citation type="submission" date="2021-03" db="EMBL/GenBank/DDBJ databases">
        <authorList>
            <person name="Shang D.-D."/>
            <person name="Du Z.-J."/>
            <person name="Chen G.-J."/>
        </authorList>
    </citation>
    <scope>NUCLEOTIDE SEQUENCE [LARGE SCALE GENOMIC DNA]</scope>
    <source>
        <strain evidence="1 2">F1192</strain>
    </source>
</reference>
<gene>
    <name evidence="1" type="ORF">J3492_05390</name>
</gene>
<dbReference type="RefSeq" id="WP_207990679.1">
    <property type="nucleotide sequence ID" value="NZ_JAGBKM010000007.1"/>
</dbReference>
<comment type="caution">
    <text evidence="1">The sequence shown here is derived from an EMBL/GenBank/DDBJ whole genome shotgun (WGS) entry which is preliminary data.</text>
</comment>
<protein>
    <submittedName>
        <fullName evidence="1">Inovirus-type Gp2 protein</fullName>
    </submittedName>
</protein>
<dbReference type="EMBL" id="JAGBKM010000007">
    <property type="protein sequence ID" value="MBO1530644.1"/>
    <property type="molecule type" value="Genomic_DNA"/>
</dbReference>
<sequence>MENTNLNQSNLLTKVHQLVIDIISNELRFDLIIYELNDLYHPFMYYYESDNGLIYSMPIEAFFRSTQYIVGDQYPEDVIWDYDKTQRLIKTLSYYKKDIKRERSVFSYQESKNKRTLEKYVRHLIHHYKRLLFVRIDLKYAKETSHLVSIEDFYHHMSKFRDLIGNEETCFEDLQGYAWALEHGGIEGGLHCHLLLIYDGNKRQNDWYIAKEVGEKWKVITGGLGECYNYHNKKTKQGYERNGKLGIGMIHQDNEQEVNNALRTSCYLTQPSKYDQKLKVWLPNMNTFAHGQYRTEKRRGL</sequence>
<organism evidence="1 2">
    <name type="scientific">Psychrobacter coccoides</name>
    <dbReference type="NCBI Taxonomy" id="2818440"/>
    <lineage>
        <taxon>Bacteria</taxon>
        <taxon>Pseudomonadati</taxon>
        <taxon>Pseudomonadota</taxon>
        <taxon>Gammaproteobacteria</taxon>
        <taxon>Moraxellales</taxon>
        <taxon>Moraxellaceae</taxon>
        <taxon>Psychrobacter</taxon>
    </lineage>
</organism>